<proteinExistence type="predicted"/>
<feature type="signal peptide" evidence="1">
    <location>
        <begin position="1"/>
        <end position="22"/>
    </location>
</feature>
<accession>A0A6M8NEI1</accession>
<dbReference type="RefSeq" id="WP_026806858.1">
    <property type="nucleotide sequence ID" value="NZ_CP053838.1"/>
</dbReference>
<evidence type="ECO:0008006" key="3">
    <source>
        <dbReference type="Google" id="ProtNLM"/>
    </source>
</evidence>
<protein>
    <recommendedName>
        <fullName evidence="3">Lipoprotein</fullName>
    </recommendedName>
</protein>
<keyword evidence="2" id="KW-0614">Plasmid</keyword>
<geneLocation type="plasmid" evidence="2">
    <name>pAFAEC</name>
</geneLocation>
<evidence type="ECO:0000256" key="1">
    <source>
        <dbReference type="SAM" id="SignalP"/>
    </source>
</evidence>
<dbReference type="EMBL" id="CP053838">
    <property type="protein sequence ID" value="QKF74541.1"/>
    <property type="molecule type" value="Genomic_DNA"/>
</dbReference>
<gene>
    <name evidence="2" type="ORF">AFAEC_a0100</name>
</gene>
<organism evidence="2">
    <name type="scientific">Aliarcobacter faecis</name>
    <dbReference type="NCBI Taxonomy" id="1564138"/>
    <lineage>
        <taxon>Bacteria</taxon>
        <taxon>Pseudomonadati</taxon>
        <taxon>Campylobacterota</taxon>
        <taxon>Epsilonproteobacteria</taxon>
        <taxon>Campylobacterales</taxon>
        <taxon>Arcobacteraceae</taxon>
        <taxon>Aliarcobacter</taxon>
    </lineage>
</organism>
<reference evidence="2" key="1">
    <citation type="submission" date="2020-05" db="EMBL/GenBank/DDBJ databases">
        <title>Complete genome sequencing of Campylobacter and Arcobacter type strains.</title>
        <authorList>
            <person name="Miller W.G."/>
            <person name="Yee E."/>
        </authorList>
    </citation>
    <scope>NUCLEOTIDE SEQUENCE [LARGE SCALE GENOMIC DNA]</scope>
    <source>
        <strain evidence="2">CCUG 66484</strain>
        <plasmid evidence="2">pAFAEC</plasmid>
    </source>
</reference>
<feature type="chain" id="PRO_5026661641" description="Lipoprotein" evidence="1">
    <location>
        <begin position="23"/>
        <end position="370"/>
    </location>
</feature>
<keyword evidence="1" id="KW-0732">Signal</keyword>
<dbReference type="AlphaFoldDB" id="A0A6M8NEI1"/>
<sequence>MKNLIMKIVTLAAIIFGLSGCSSTTINGLSLNNDSVLKDNSKTKIYYEDLSEKFVVEANKKIVEDLNSSDIIPIKWYTLANQKEATGITNSKYTSTVNDLRKKVEDGKFKVSNDGTKIVFEKQYTDLVAQLEDIQNIYSYLNFSLITDKDIETSFNKRDTYLTASIYFDKENSNMQELVFFTRYSFFHDLVKNGIKKQIELGSWEMVDSPEKADKEIYFELSRDYFPAELKYLRKNKKGIKFVSLDSGNKFNIEANNKGKNNSSHIGVGQSAMNLASSSNGDLTSAAIGLAVAGVFSLFEDTPKKENTIINEYSGVFASIRVIDKIKNIDNLKLYDTYINNDMFDTRNNLFKKIHETINIDPDSKKYNIN</sequence>
<dbReference type="KEGG" id="afc:AFAEC_a0100"/>
<dbReference type="OrthoDB" id="9938277at2"/>
<dbReference type="PROSITE" id="PS51257">
    <property type="entry name" value="PROKAR_LIPOPROTEIN"/>
    <property type="match status" value="1"/>
</dbReference>
<name>A0A6M8NEI1_9BACT</name>
<evidence type="ECO:0000313" key="2">
    <source>
        <dbReference type="EMBL" id="QKF74541.1"/>
    </source>
</evidence>